<dbReference type="GO" id="GO:0006412">
    <property type="term" value="P:translation"/>
    <property type="evidence" value="ECO:0007669"/>
    <property type="project" value="InterPro"/>
</dbReference>
<comment type="subcellular location">
    <subcellularLocation>
        <location evidence="1">Mitochondrion</location>
    </subcellularLocation>
</comment>
<evidence type="ECO:0000256" key="4">
    <source>
        <dbReference type="ARBA" id="ARBA00023128"/>
    </source>
</evidence>
<keyword evidence="3" id="KW-0689">Ribosomal protein</keyword>
<evidence type="ECO:0000256" key="6">
    <source>
        <dbReference type="ARBA" id="ARBA00035191"/>
    </source>
</evidence>
<accession>A0A6B2LU29</accession>
<dbReference type="GO" id="GO:0003735">
    <property type="term" value="F:structural constituent of ribosome"/>
    <property type="evidence" value="ECO:0007669"/>
    <property type="project" value="InterPro"/>
</dbReference>
<evidence type="ECO:0000313" key="7">
    <source>
        <dbReference type="EMBL" id="NDV40308.1"/>
    </source>
</evidence>
<organism evidence="7">
    <name type="scientific">Arcella intermedia</name>
    <dbReference type="NCBI Taxonomy" id="1963864"/>
    <lineage>
        <taxon>Eukaryota</taxon>
        <taxon>Amoebozoa</taxon>
        <taxon>Tubulinea</taxon>
        <taxon>Elardia</taxon>
        <taxon>Arcellinida</taxon>
        <taxon>Sphaerothecina</taxon>
        <taxon>Arcellidae</taxon>
        <taxon>Arcella</taxon>
    </lineage>
</organism>
<dbReference type="PANTHER" id="PTHR13477">
    <property type="entry name" value="MITOCHONDRIAL 39S RIBOSOMAL PROTEIN L49"/>
    <property type="match status" value="1"/>
</dbReference>
<keyword evidence="5" id="KW-0687">Ribonucleoprotein</keyword>
<evidence type="ECO:0000256" key="3">
    <source>
        <dbReference type="ARBA" id="ARBA00022980"/>
    </source>
</evidence>
<evidence type="ECO:0000256" key="2">
    <source>
        <dbReference type="ARBA" id="ARBA00005677"/>
    </source>
</evidence>
<dbReference type="GO" id="GO:0005762">
    <property type="term" value="C:mitochondrial large ribosomal subunit"/>
    <property type="evidence" value="ECO:0007669"/>
    <property type="project" value="TreeGrafter"/>
</dbReference>
<evidence type="ECO:0000256" key="1">
    <source>
        <dbReference type="ARBA" id="ARBA00004173"/>
    </source>
</evidence>
<dbReference type="Gene3D" id="3.30.780.10">
    <property type="entry name" value="SUI1-like domain"/>
    <property type="match status" value="1"/>
</dbReference>
<proteinExistence type="inferred from homology"/>
<sequence length="105" mass="12041">MRFQLQDLPPTTFASGYRPPLGNTAGLPFKISRTPSSNLPVYSEFRNGRTRVRTILRKFEGNVEELSQELSAVLGGKEVYHYTGRLEVDGMHREKIKDWLLRLGF</sequence>
<dbReference type="PANTHER" id="PTHR13477:SF0">
    <property type="entry name" value="LARGE RIBOSOMAL SUBUNIT PROTEIN ML49"/>
    <property type="match status" value="1"/>
</dbReference>
<comment type="similarity">
    <text evidence="2">Belongs to the mitochondrion-specific ribosomal protein mL49 family.</text>
</comment>
<dbReference type="Pfam" id="PF05046">
    <property type="entry name" value="Img2"/>
    <property type="match status" value="1"/>
</dbReference>
<protein>
    <recommendedName>
        <fullName evidence="6">Large ribosomal subunit protein mL49</fullName>
    </recommendedName>
</protein>
<dbReference type="EMBL" id="GIBP01011339">
    <property type="protein sequence ID" value="NDV40308.1"/>
    <property type="molecule type" value="Transcribed_RNA"/>
</dbReference>
<dbReference type="AlphaFoldDB" id="A0A6B2LU29"/>
<evidence type="ECO:0000256" key="5">
    <source>
        <dbReference type="ARBA" id="ARBA00023274"/>
    </source>
</evidence>
<keyword evidence="4" id="KW-0496">Mitochondrion</keyword>
<reference evidence="7" key="1">
    <citation type="journal article" date="2020" name="J. Eukaryot. Microbiol.">
        <title>De novo Sequencing, Assembly and Annotation of the Transcriptome for the Free-Living Testate Amoeba Arcella intermedia.</title>
        <authorList>
            <person name="Ribeiro G.M."/>
            <person name="Porfirio-Sousa A.L."/>
            <person name="Maurer-Alcala X.X."/>
            <person name="Katz L.A."/>
            <person name="Lahr D.J.G."/>
        </authorList>
    </citation>
    <scope>NUCLEOTIDE SEQUENCE</scope>
</reference>
<name>A0A6B2LU29_9EUKA</name>
<dbReference type="InterPro" id="IPR007740">
    <property type="entry name" value="Ribosomal_mL49"/>
</dbReference>